<organism evidence="2 3">
    <name type="scientific">Cymbomonas tetramitiformis</name>
    <dbReference type="NCBI Taxonomy" id="36881"/>
    <lineage>
        <taxon>Eukaryota</taxon>
        <taxon>Viridiplantae</taxon>
        <taxon>Chlorophyta</taxon>
        <taxon>Pyramimonadophyceae</taxon>
        <taxon>Pyramimonadales</taxon>
        <taxon>Pyramimonadaceae</taxon>
        <taxon>Cymbomonas</taxon>
    </lineage>
</organism>
<name>A0AAE0BNT2_9CHLO</name>
<dbReference type="EMBL" id="LGRX02033775">
    <property type="protein sequence ID" value="KAK3239957.1"/>
    <property type="molecule type" value="Genomic_DNA"/>
</dbReference>
<protein>
    <submittedName>
        <fullName evidence="2">Uncharacterized protein</fullName>
    </submittedName>
</protein>
<evidence type="ECO:0000256" key="1">
    <source>
        <dbReference type="SAM" id="MobiDB-lite"/>
    </source>
</evidence>
<feature type="compositionally biased region" description="Basic and acidic residues" evidence="1">
    <location>
        <begin position="83"/>
        <end position="106"/>
    </location>
</feature>
<sequence>MSCKDTVLGIASDLWNGQYQDALEKLEEGRSSFTSLFECFTSASSSDQTLNGIAKDAKNDRAEEVEDLDTTAAPEMDEEGEKGEEQVERQDTFEFKNGKEDGDEEVRADAMTVVPSDVELTENNKVQSGELTGI</sequence>
<evidence type="ECO:0000313" key="2">
    <source>
        <dbReference type="EMBL" id="KAK3239957.1"/>
    </source>
</evidence>
<dbReference type="AlphaFoldDB" id="A0AAE0BNT2"/>
<evidence type="ECO:0000313" key="3">
    <source>
        <dbReference type="Proteomes" id="UP001190700"/>
    </source>
</evidence>
<feature type="region of interest" description="Disordered" evidence="1">
    <location>
        <begin position="46"/>
        <end position="106"/>
    </location>
</feature>
<gene>
    <name evidence="2" type="ORF">CYMTET_50155</name>
</gene>
<comment type="caution">
    <text evidence="2">The sequence shown here is derived from an EMBL/GenBank/DDBJ whole genome shotgun (WGS) entry which is preliminary data.</text>
</comment>
<feature type="compositionally biased region" description="Acidic residues" evidence="1">
    <location>
        <begin position="63"/>
        <end position="82"/>
    </location>
</feature>
<accession>A0AAE0BNT2</accession>
<proteinExistence type="predicted"/>
<keyword evidence="3" id="KW-1185">Reference proteome</keyword>
<dbReference type="Proteomes" id="UP001190700">
    <property type="component" value="Unassembled WGS sequence"/>
</dbReference>
<reference evidence="2 3" key="1">
    <citation type="journal article" date="2015" name="Genome Biol. Evol.">
        <title>Comparative Genomics of a Bacterivorous Green Alga Reveals Evolutionary Causalities and Consequences of Phago-Mixotrophic Mode of Nutrition.</title>
        <authorList>
            <person name="Burns J.A."/>
            <person name="Paasch A."/>
            <person name="Narechania A."/>
            <person name="Kim E."/>
        </authorList>
    </citation>
    <scope>NUCLEOTIDE SEQUENCE [LARGE SCALE GENOMIC DNA]</scope>
    <source>
        <strain evidence="2 3">PLY_AMNH</strain>
    </source>
</reference>